<dbReference type="EMBL" id="JBAFVH010000003">
    <property type="protein sequence ID" value="MFG1371722.1"/>
    <property type="molecule type" value="Genomic_DNA"/>
</dbReference>
<accession>A0ABW6ZTG8</accession>
<gene>
    <name evidence="1" type="ORF">V5F32_06085</name>
</gene>
<dbReference type="Proteomes" id="UP001604002">
    <property type="component" value="Unassembled WGS sequence"/>
</dbReference>
<proteinExistence type="predicted"/>
<sequence length="109" mass="11745">MKPITGESIVKRLVILRGKLLYAYERGGDHRLHAALNAFEASCLALNGAGVAFASENEASCVTDLWDEVHDLALRAFYATGGRRKVYGLTVPPPAPPQFGPSPFPIAHV</sequence>
<dbReference type="RefSeq" id="WP_393991686.1">
    <property type="nucleotide sequence ID" value="NZ_JBAFVH010000003.1"/>
</dbReference>
<protein>
    <submittedName>
        <fullName evidence="1">Uncharacterized protein</fullName>
    </submittedName>
</protein>
<name>A0ABW6ZTG8_9HYPH</name>
<comment type="caution">
    <text evidence="1">The sequence shown here is derived from an EMBL/GenBank/DDBJ whole genome shotgun (WGS) entry which is preliminary data.</text>
</comment>
<organism evidence="1 2">
    <name type="scientific">Xanthobacter oligotrophicus</name>
    <dbReference type="NCBI Taxonomy" id="2607286"/>
    <lineage>
        <taxon>Bacteria</taxon>
        <taxon>Pseudomonadati</taxon>
        <taxon>Pseudomonadota</taxon>
        <taxon>Alphaproteobacteria</taxon>
        <taxon>Hyphomicrobiales</taxon>
        <taxon>Xanthobacteraceae</taxon>
        <taxon>Xanthobacter</taxon>
    </lineage>
</organism>
<keyword evidence="2" id="KW-1185">Reference proteome</keyword>
<evidence type="ECO:0000313" key="1">
    <source>
        <dbReference type="EMBL" id="MFG1371722.1"/>
    </source>
</evidence>
<evidence type="ECO:0000313" key="2">
    <source>
        <dbReference type="Proteomes" id="UP001604002"/>
    </source>
</evidence>
<reference evidence="1 2" key="1">
    <citation type="submission" date="2024-02" db="EMBL/GenBank/DDBJ databases">
        <title>Expansion and revision of Xanthobacter and proposal of Roseixanthobacter gen. nov.</title>
        <authorList>
            <person name="Soltysiak M.P.M."/>
            <person name="Jalihal A."/>
            <person name="Ory A."/>
            <person name="Chrisophersen C."/>
            <person name="Lee A.D."/>
            <person name="Boulton J."/>
            <person name="Springer M."/>
        </authorList>
    </citation>
    <scope>NUCLEOTIDE SEQUENCE [LARGE SCALE GENOMIC DNA]</scope>
    <source>
        <strain evidence="1 2">23A</strain>
    </source>
</reference>